<proteinExistence type="predicted"/>
<feature type="non-terminal residue" evidence="1">
    <location>
        <position position="1"/>
    </location>
</feature>
<dbReference type="EMBL" id="BKCJ011119985">
    <property type="protein sequence ID" value="GFC89254.1"/>
    <property type="molecule type" value="Genomic_DNA"/>
</dbReference>
<evidence type="ECO:0000313" key="1">
    <source>
        <dbReference type="EMBL" id="GFC89254.1"/>
    </source>
</evidence>
<accession>A0A699RYX8</accession>
<organism evidence="1">
    <name type="scientific">Tanacetum cinerariifolium</name>
    <name type="common">Dalmatian daisy</name>
    <name type="synonym">Chrysanthemum cinerariifolium</name>
    <dbReference type="NCBI Taxonomy" id="118510"/>
    <lineage>
        <taxon>Eukaryota</taxon>
        <taxon>Viridiplantae</taxon>
        <taxon>Streptophyta</taxon>
        <taxon>Embryophyta</taxon>
        <taxon>Tracheophyta</taxon>
        <taxon>Spermatophyta</taxon>
        <taxon>Magnoliopsida</taxon>
        <taxon>eudicotyledons</taxon>
        <taxon>Gunneridae</taxon>
        <taxon>Pentapetalae</taxon>
        <taxon>asterids</taxon>
        <taxon>campanulids</taxon>
        <taxon>Asterales</taxon>
        <taxon>Asteraceae</taxon>
        <taxon>Asteroideae</taxon>
        <taxon>Anthemideae</taxon>
        <taxon>Anthemidinae</taxon>
        <taxon>Tanacetum</taxon>
    </lineage>
</organism>
<gene>
    <name evidence="1" type="ORF">Tci_861224</name>
</gene>
<sequence>SLSLSKRDHDVVYKVVKIRDGIRMSGADMLKEACEEHSIGKNHYIALDYARLYFDNVIS</sequence>
<comment type="caution">
    <text evidence="1">The sequence shown here is derived from an EMBL/GenBank/DDBJ whole genome shotgun (WGS) entry which is preliminary data.</text>
</comment>
<reference evidence="1" key="1">
    <citation type="journal article" date="2019" name="Sci. Rep.">
        <title>Draft genome of Tanacetum cinerariifolium, the natural source of mosquito coil.</title>
        <authorList>
            <person name="Yamashiro T."/>
            <person name="Shiraishi A."/>
            <person name="Satake H."/>
            <person name="Nakayama K."/>
        </authorList>
    </citation>
    <scope>NUCLEOTIDE SEQUENCE</scope>
</reference>
<dbReference type="AlphaFoldDB" id="A0A699RYX8"/>
<protein>
    <submittedName>
        <fullName evidence="1">Uncharacterized protein</fullName>
    </submittedName>
</protein>
<name>A0A699RYX8_TANCI</name>